<accession>G0U5J0</accession>
<feature type="compositionally biased region" description="Polar residues" evidence="1">
    <location>
        <begin position="205"/>
        <end position="232"/>
    </location>
</feature>
<feature type="region of interest" description="Disordered" evidence="1">
    <location>
        <begin position="779"/>
        <end position="812"/>
    </location>
</feature>
<dbReference type="InterPro" id="IPR032675">
    <property type="entry name" value="LRR_dom_sf"/>
</dbReference>
<dbReference type="InterPro" id="IPR024983">
    <property type="entry name" value="CHAT_dom"/>
</dbReference>
<dbReference type="Pfam" id="PF12770">
    <property type="entry name" value="CHAT"/>
    <property type="match status" value="1"/>
</dbReference>
<feature type="compositionally biased region" description="Basic and acidic residues" evidence="1">
    <location>
        <begin position="779"/>
        <end position="791"/>
    </location>
</feature>
<organism evidence="3">
    <name type="scientific">Trypanosoma vivax (strain Y486)</name>
    <dbReference type="NCBI Taxonomy" id="1055687"/>
    <lineage>
        <taxon>Eukaryota</taxon>
        <taxon>Discoba</taxon>
        <taxon>Euglenozoa</taxon>
        <taxon>Kinetoplastea</taxon>
        <taxon>Metakinetoplastina</taxon>
        <taxon>Trypanosomatida</taxon>
        <taxon>Trypanosomatidae</taxon>
        <taxon>Trypanosoma</taxon>
        <taxon>Duttonella</taxon>
    </lineage>
</organism>
<reference evidence="3" key="1">
    <citation type="journal article" date="2012" name="Proc. Natl. Acad. Sci. U.S.A.">
        <title>Antigenic diversity is generated by distinct evolutionary mechanisms in African trypanosome species.</title>
        <authorList>
            <person name="Jackson A.P."/>
            <person name="Berry A."/>
            <person name="Aslett M."/>
            <person name="Allison H.C."/>
            <person name="Burton P."/>
            <person name="Vavrova-Anderson J."/>
            <person name="Brown R."/>
            <person name="Browne H."/>
            <person name="Corton N."/>
            <person name="Hauser H."/>
            <person name="Gamble J."/>
            <person name="Gilderthorp R."/>
            <person name="Marcello L."/>
            <person name="McQuillan J."/>
            <person name="Otto T.D."/>
            <person name="Quail M.A."/>
            <person name="Sanders M.J."/>
            <person name="van Tonder A."/>
            <person name="Ginger M.L."/>
            <person name="Field M.C."/>
            <person name="Barry J.D."/>
            <person name="Hertz-Fowler C."/>
            <person name="Berriman M."/>
        </authorList>
    </citation>
    <scope>NUCLEOTIDE SEQUENCE</scope>
    <source>
        <strain evidence="3">Y486</strain>
    </source>
</reference>
<protein>
    <recommendedName>
        <fullName evidence="2">CHAT domain-containing protein</fullName>
    </recommendedName>
</protein>
<gene>
    <name evidence="3" type="ORF">TVY486_1001940</name>
</gene>
<evidence type="ECO:0000259" key="2">
    <source>
        <dbReference type="Pfam" id="PF12770"/>
    </source>
</evidence>
<sequence length="1380" mass="153281">MSTAVDMCELYRSYCAAEGCRVNTAVFQYIMNAGRGVPLEVMHLGNNYLGPRGLRPIIRLVEYCQTMTSLNIDGNGANNDTVAELCEVLLTHQGMETVSLRGNPITVTGGKMLLQLVEKNKRITCIDLTDTDVFEALIWKISSVTSDNRVAMRRDAPQLIPTAISDKQLHQMQSNLNATTGSASQDKPTIMGIQVPAQGRPGTGTRKSFQTTNGSLVTQSPLPNISGSPQQDQDSKGGGSLPAVRRTQSRPPVPALASRELTRLPEQQRLELQRRYRDRAMLFREVNSSLASKVADRAREELMLLEMSSKNAAAGRILESAAVLKPLRSSRELNEVRSEAPRSASGLDTEHPQTTTDSTDNTQNRESRRQSALETVSEVSFKDNSVSFVTRPGTGAERGRTSSTDHTDGEVRRPPSSLGALNDTTKEDEVALGASLENSQSAHGIGGQLLSLFNNGCSSYVGQNLEMAYVSWNEAMGIAASTNDREWMAVLYNNLQRLSYEMLVRKGIEHLNDDKLEDADVDFQRALEIAQKAHNAKWEAEMQKARRDVQHAVFQRCHNSAMKLFEAARSQPYRKVTEDDYFVVPGTDIMIQHTEAYVNEWSCMLMIKEAVELWAASRRVVERIGGEASDNLLRIVEDALDSVAGFLVEHCCDLDEPQLPSWMRTSLYNYHECIMLTTLWKDMSSCAPFEEHHKLFAAVAAAQIGNFCLATYQLVQADTQFKTLQKLAEELNDPVLRGAGHMFSAIVYWQSARYSEAEALLRLALNEWDALRVEIRHPQRERPASHSENKEASAQMQSDSCNESSGGHGEVNDTHGFTIGQTYSRLASSLPHDYAATMEACSYKLLISCVTNTYRYGEALELLERSLVCKYRDLLYEKLKINFSSAPTLAHVLVTSSQIHSPLIYQLVTHRYDWSPDKCCYNVEEKLLMWVVPQVGEMRFMEVNVTNDFKVPSIDSLVEVLRKGLLLDPLNSAPSFSTSLSKDTTFDDGSGVSRVPTANVSTGNCTGDEADIILKPPRRTWMEPLQTLYAIFIDPIAAFLRALHTRFLGKNGVITIVPTGRLWLVPFNALIAHNGNYVVEDFAVQLAFCATQCSFCALSAKRVGKRDLNRDVVFVQREISALPQNPERFFLFPLDAQRSKAEGDAVIQALSTHKREVRQRSSGLTSVVMTNSEMLIEDIATLRAHLPQCRTLHIAAAATCNMRNVDTSAGALCVVGHDGSVNILSSSEISRMELFAEHVVLTNANMLPSRVAGTHDDVLGIVRGFFSSGVPCVITSQWCTPDMTPAVLFRHFYELQATAEWHLKRSVAAQDAAAKSNAVTRAVNTKEEKAEMPYPGGEHFSYHKALILAWAIRELLQDSSFRYSPRLWAGYCCIGYGLHS</sequence>
<dbReference type="EMBL" id="HE573026">
    <property type="protein sequence ID" value="CCC51141.1"/>
    <property type="molecule type" value="Genomic_DNA"/>
</dbReference>
<dbReference type="VEuPathDB" id="TriTrypDB:TvY486_1001940"/>
<feature type="compositionally biased region" description="Low complexity" evidence="1">
    <location>
        <begin position="353"/>
        <end position="362"/>
    </location>
</feature>
<feature type="compositionally biased region" description="Basic and acidic residues" evidence="1">
    <location>
        <begin position="397"/>
        <end position="413"/>
    </location>
</feature>
<name>G0U5J0_TRYVY</name>
<feature type="compositionally biased region" description="Polar residues" evidence="1">
    <location>
        <begin position="372"/>
        <end position="388"/>
    </location>
</feature>
<evidence type="ECO:0000313" key="3">
    <source>
        <dbReference type="EMBL" id="CCC51141.1"/>
    </source>
</evidence>
<dbReference type="SUPFAM" id="SSF52047">
    <property type="entry name" value="RNI-like"/>
    <property type="match status" value="1"/>
</dbReference>
<dbReference type="Gene3D" id="3.80.10.10">
    <property type="entry name" value="Ribonuclease Inhibitor"/>
    <property type="match status" value="1"/>
</dbReference>
<feature type="region of interest" description="Disordered" evidence="1">
    <location>
        <begin position="332"/>
        <end position="422"/>
    </location>
</feature>
<feature type="compositionally biased region" description="Polar residues" evidence="1">
    <location>
        <begin position="792"/>
        <end position="805"/>
    </location>
</feature>
<feature type="region of interest" description="Disordered" evidence="1">
    <location>
        <begin position="193"/>
        <end position="264"/>
    </location>
</feature>
<evidence type="ECO:0000256" key="1">
    <source>
        <dbReference type="SAM" id="MobiDB-lite"/>
    </source>
</evidence>
<proteinExistence type="predicted"/>
<feature type="domain" description="CHAT" evidence="2">
    <location>
        <begin position="1023"/>
        <end position="1375"/>
    </location>
</feature>